<dbReference type="EMBL" id="KN846961">
    <property type="protein sequence ID" value="KIW64560.1"/>
    <property type="molecule type" value="Genomic_DNA"/>
</dbReference>
<protein>
    <submittedName>
        <fullName evidence="1">Uncharacterized protein</fullName>
    </submittedName>
</protein>
<proteinExistence type="predicted"/>
<dbReference type="HOGENOM" id="CLU_2346705_0_0_1"/>
<evidence type="ECO:0000313" key="2">
    <source>
        <dbReference type="Proteomes" id="UP000054266"/>
    </source>
</evidence>
<reference evidence="1 2" key="1">
    <citation type="submission" date="2015-01" db="EMBL/GenBank/DDBJ databases">
        <title>The Genome Sequence of Capronia semiimmersa CBS27337.</title>
        <authorList>
            <consortium name="The Broad Institute Genomics Platform"/>
            <person name="Cuomo C."/>
            <person name="de Hoog S."/>
            <person name="Gorbushina A."/>
            <person name="Stielow B."/>
            <person name="Teixiera M."/>
            <person name="Abouelleil A."/>
            <person name="Chapman S.B."/>
            <person name="Priest M."/>
            <person name="Young S.K."/>
            <person name="Wortman J."/>
            <person name="Nusbaum C."/>
            <person name="Birren B."/>
        </authorList>
    </citation>
    <scope>NUCLEOTIDE SEQUENCE [LARGE SCALE GENOMIC DNA]</scope>
    <source>
        <strain evidence="1 2">CBS 27337</strain>
    </source>
</reference>
<gene>
    <name evidence="1" type="ORF">PV04_09485</name>
</gene>
<sequence>MSSSASLSSTSTWPSIVNELDWPASGVRFHYEDRYLSPDKLSLWLRTVFGPGVGKYVIYNSHYYVAAPRKPTKKELQWLMDPDRRGGVDVPGVGYLSLV</sequence>
<name>A0A0D2FCL1_9EURO</name>
<dbReference type="Proteomes" id="UP000054266">
    <property type="component" value="Unassembled WGS sequence"/>
</dbReference>
<evidence type="ECO:0000313" key="1">
    <source>
        <dbReference type="EMBL" id="KIW64560.1"/>
    </source>
</evidence>
<organism evidence="1 2">
    <name type="scientific">Phialophora macrospora</name>
    <dbReference type="NCBI Taxonomy" id="1851006"/>
    <lineage>
        <taxon>Eukaryota</taxon>
        <taxon>Fungi</taxon>
        <taxon>Dikarya</taxon>
        <taxon>Ascomycota</taxon>
        <taxon>Pezizomycotina</taxon>
        <taxon>Eurotiomycetes</taxon>
        <taxon>Chaetothyriomycetidae</taxon>
        <taxon>Chaetothyriales</taxon>
        <taxon>Herpotrichiellaceae</taxon>
        <taxon>Phialophora</taxon>
    </lineage>
</organism>
<keyword evidence="2" id="KW-1185">Reference proteome</keyword>
<accession>A0A0D2FCL1</accession>
<dbReference type="AlphaFoldDB" id="A0A0D2FCL1"/>